<evidence type="ECO:0000313" key="10">
    <source>
        <dbReference type="Proteomes" id="UP001595075"/>
    </source>
</evidence>
<sequence length="795" mass="89287">MCESPAIPLGFRVVDKLLWDAGQHQATCDQLATLAMHIRLLIGPSTSRLTKDPSRLLRIPPLFSSHSFDITSIINHISQDLFNVTCKAGSSVSDPKRSLTCHKASTSSSRKSMLLFTATHADQELDGSRPRRSYYDSLLRHLARHGDTYKPPPSGRSIKCKYRSEDEIPDEPQQHLEHPSVVTQTGSTETDGDATMTEAIAPTSTPHNAVSEGHKAPDSFKLPGPTGLVDWSEAKVLPDESPAFTEKPIDPTSTKYLDTYFKYFHHRWPIIHRPSFEGEGKNTIVMSSIKMVGAWLEGSSDSRRFAIMCRSIILVMPAFEKNFAPLHEALVEQLLPRLCKITSQDRLQQSLSLDLCQSALLNIIFAFYFGNDSAISGAIMLRNILIAGLREVGFFQKETAWMDEKPGFFVPMRLMRLGARQRLATYLFKVDAYLSILRDQPTVIFPEELHFSLPSVFGLYNAEGLHIWEERQANEPVHRSQISIWKMITQSSLEPVPGSDQQLLIEDIQTCICAMQPAIWKTCVANEPAFTAVVQKDTLRRQLDNLKARLNNVFSQPPGEVEFGHEKFLPLRCYFGYEDPSLPGWQNIVVARVKSLIFDTMMLYHLSSLQIFAEIRKITNLAKDRRLGEVEGASTIHSQARELRILEMRAWGSTPTARWCLCHAVDILVAHQNIAHEDGQLGLTMKTLDPIAHVALCTAALVVWVYSFLNVQGCEVCTPGAGQFIELKLWSTPGAIYEREKELWIENGDGYRVQLQGIQMCSCNVEYLMAIFQECLPDSWAAADSMAPGIFKFSA</sequence>
<dbReference type="Pfam" id="PF04082">
    <property type="entry name" value="Fungal_trans"/>
    <property type="match status" value="1"/>
</dbReference>
<keyword evidence="10" id="KW-1185">Reference proteome</keyword>
<reference evidence="9 10" key="1">
    <citation type="journal article" date="2024" name="Commun. Biol.">
        <title>Comparative genomic analysis of thermophilic fungi reveals convergent evolutionary adaptations and gene losses.</title>
        <authorList>
            <person name="Steindorff A.S."/>
            <person name="Aguilar-Pontes M.V."/>
            <person name="Robinson A.J."/>
            <person name="Andreopoulos B."/>
            <person name="LaButti K."/>
            <person name="Kuo A."/>
            <person name="Mondo S."/>
            <person name="Riley R."/>
            <person name="Otillar R."/>
            <person name="Haridas S."/>
            <person name="Lipzen A."/>
            <person name="Grimwood J."/>
            <person name="Schmutz J."/>
            <person name="Clum A."/>
            <person name="Reid I.D."/>
            <person name="Moisan M.C."/>
            <person name="Butler G."/>
            <person name="Nguyen T.T.M."/>
            <person name="Dewar K."/>
            <person name="Conant G."/>
            <person name="Drula E."/>
            <person name="Henrissat B."/>
            <person name="Hansel C."/>
            <person name="Singer S."/>
            <person name="Hutchinson M.I."/>
            <person name="de Vries R.P."/>
            <person name="Natvig D.O."/>
            <person name="Powell A.J."/>
            <person name="Tsang A."/>
            <person name="Grigoriev I.V."/>
        </authorList>
    </citation>
    <scope>NUCLEOTIDE SEQUENCE [LARGE SCALE GENOMIC DNA]</scope>
    <source>
        <strain evidence="9 10">CBS 494.80</strain>
    </source>
</reference>
<comment type="subcellular location">
    <subcellularLocation>
        <location evidence="1">Nucleus</location>
    </subcellularLocation>
</comment>
<dbReference type="InterPro" id="IPR051059">
    <property type="entry name" value="VerF-like"/>
</dbReference>
<keyword evidence="3" id="KW-0677">Repeat</keyword>
<name>A0ABR4BYL3_9HELO</name>
<keyword evidence="6" id="KW-0539">Nucleus</keyword>
<dbReference type="Proteomes" id="UP001595075">
    <property type="component" value="Unassembled WGS sequence"/>
</dbReference>
<evidence type="ECO:0000256" key="4">
    <source>
        <dbReference type="ARBA" id="ARBA00022771"/>
    </source>
</evidence>
<evidence type="ECO:0000259" key="8">
    <source>
        <dbReference type="Pfam" id="PF04082"/>
    </source>
</evidence>
<evidence type="ECO:0000313" key="9">
    <source>
        <dbReference type="EMBL" id="KAL2062760.1"/>
    </source>
</evidence>
<dbReference type="PANTHER" id="PTHR40626:SF11">
    <property type="entry name" value="ZINC FINGER PROTEIN YPR022C"/>
    <property type="match status" value="1"/>
</dbReference>
<keyword evidence="4" id="KW-0863">Zinc-finger</keyword>
<keyword evidence="2" id="KW-0479">Metal-binding</keyword>
<protein>
    <recommendedName>
        <fullName evidence="8">Xylanolytic transcriptional activator regulatory domain-containing protein</fullName>
    </recommendedName>
</protein>
<dbReference type="EMBL" id="JAZHXI010000016">
    <property type="protein sequence ID" value="KAL2062760.1"/>
    <property type="molecule type" value="Genomic_DNA"/>
</dbReference>
<keyword evidence="5" id="KW-0862">Zinc</keyword>
<evidence type="ECO:0000256" key="2">
    <source>
        <dbReference type="ARBA" id="ARBA00022723"/>
    </source>
</evidence>
<dbReference type="PANTHER" id="PTHR40626">
    <property type="entry name" value="MIP31509P"/>
    <property type="match status" value="1"/>
</dbReference>
<feature type="domain" description="Xylanolytic transcriptional activator regulatory" evidence="8">
    <location>
        <begin position="257"/>
        <end position="458"/>
    </location>
</feature>
<evidence type="ECO:0000256" key="5">
    <source>
        <dbReference type="ARBA" id="ARBA00022833"/>
    </source>
</evidence>
<dbReference type="InterPro" id="IPR007219">
    <property type="entry name" value="XnlR_reg_dom"/>
</dbReference>
<evidence type="ECO:0000256" key="1">
    <source>
        <dbReference type="ARBA" id="ARBA00004123"/>
    </source>
</evidence>
<evidence type="ECO:0000256" key="3">
    <source>
        <dbReference type="ARBA" id="ARBA00022737"/>
    </source>
</evidence>
<accession>A0ABR4BYL3</accession>
<proteinExistence type="predicted"/>
<dbReference type="CDD" id="cd12148">
    <property type="entry name" value="fungal_TF_MHR"/>
    <property type="match status" value="1"/>
</dbReference>
<feature type="compositionally biased region" description="Basic and acidic residues" evidence="7">
    <location>
        <begin position="167"/>
        <end position="178"/>
    </location>
</feature>
<feature type="region of interest" description="Disordered" evidence="7">
    <location>
        <begin position="167"/>
        <end position="191"/>
    </location>
</feature>
<comment type="caution">
    <text evidence="9">The sequence shown here is derived from an EMBL/GenBank/DDBJ whole genome shotgun (WGS) entry which is preliminary data.</text>
</comment>
<gene>
    <name evidence="9" type="ORF">VTL71DRAFT_5832</name>
</gene>
<organism evidence="9 10">
    <name type="scientific">Oculimacula yallundae</name>
    <dbReference type="NCBI Taxonomy" id="86028"/>
    <lineage>
        <taxon>Eukaryota</taxon>
        <taxon>Fungi</taxon>
        <taxon>Dikarya</taxon>
        <taxon>Ascomycota</taxon>
        <taxon>Pezizomycotina</taxon>
        <taxon>Leotiomycetes</taxon>
        <taxon>Helotiales</taxon>
        <taxon>Ploettnerulaceae</taxon>
        <taxon>Oculimacula</taxon>
    </lineage>
</organism>
<evidence type="ECO:0000256" key="7">
    <source>
        <dbReference type="SAM" id="MobiDB-lite"/>
    </source>
</evidence>
<evidence type="ECO:0000256" key="6">
    <source>
        <dbReference type="ARBA" id="ARBA00023242"/>
    </source>
</evidence>